<protein>
    <submittedName>
        <fullName evidence="2">MOSC domain-containing protein</fullName>
    </submittedName>
</protein>
<dbReference type="InterPro" id="IPR011037">
    <property type="entry name" value="Pyrv_Knase-like_insert_dom_sf"/>
</dbReference>
<dbReference type="Pfam" id="PF03476">
    <property type="entry name" value="MOSC_N"/>
    <property type="match status" value="1"/>
</dbReference>
<keyword evidence="3" id="KW-1185">Reference proteome</keyword>
<evidence type="ECO:0000313" key="2">
    <source>
        <dbReference type="EMBL" id="UFP92971.1"/>
    </source>
</evidence>
<reference evidence="2 3" key="1">
    <citation type="journal article" date="2021" name="Genome Biol. Evol.">
        <title>Complete Genome Sequencing of a Novel Gloeobacter Species from a Waterfall Cave in Mexico.</title>
        <authorList>
            <person name="Saw J.H."/>
            <person name="Cardona T."/>
            <person name="Montejano G."/>
        </authorList>
    </citation>
    <scope>NUCLEOTIDE SEQUENCE [LARGE SCALE GENOMIC DNA]</scope>
    <source>
        <strain evidence="2">MG652769</strain>
    </source>
</reference>
<evidence type="ECO:0000259" key="1">
    <source>
        <dbReference type="PROSITE" id="PS51340"/>
    </source>
</evidence>
<dbReference type="InterPro" id="IPR005303">
    <property type="entry name" value="MOCOS_middle"/>
</dbReference>
<dbReference type="PANTHER" id="PTHR14237:SF19">
    <property type="entry name" value="MITOCHONDRIAL AMIDOXIME REDUCING COMPONENT 1"/>
    <property type="match status" value="1"/>
</dbReference>
<dbReference type="PROSITE" id="PS51340">
    <property type="entry name" value="MOSC"/>
    <property type="match status" value="1"/>
</dbReference>
<gene>
    <name evidence="2" type="ORF">ISF26_14225</name>
</gene>
<dbReference type="RefSeq" id="WP_230839970.1">
    <property type="nucleotide sequence ID" value="NZ_CP063845.1"/>
</dbReference>
<dbReference type="SUPFAM" id="SSF50800">
    <property type="entry name" value="PK beta-barrel domain-like"/>
    <property type="match status" value="1"/>
</dbReference>
<evidence type="ECO:0000313" key="3">
    <source>
        <dbReference type="Proteomes" id="UP001054846"/>
    </source>
</evidence>
<feature type="domain" description="MOSC" evidence="1">
    <location>
        <begin position="124"/>
        <end position="265"/>
    </location>
</feature>
<dbReference type="Proteomes" id="UP001054846">
    <property type="component" value="Chromosome"/>
</dbReference>
<accession>A0ABY3PH25</accession>
<dbReference type="InterPro" id="IPR005302">
    <property type="entry name" value="MoCF_Sase_C"/>
</dbReference>
<dbReference type="PANTHER" id="PTHR14237">
    <property type="entry name" value="MOLYBDOPTERIN COFACTOR SULFURASE MOSC"/>
    <property type="match status" value="1"/>
</dbReference>
<dbReference type="Pfam" id="PF03473">
    <property type="entry name" value="MOSC"/>
    <property type="match status" value="1"/>
</dbReference>
<name>A0ABY3PH25_9CYAN</name>
<organism evidence="2 3">
    <name type="scientific">Gloeobacter morelensis MG652769</name>
    <dbReference type="NCBI Taxonomy" id="2781736"/>
    <lineage>
        <taxon>Bacteria</taxon>
        <taxon>Bacillati</taxon>
        <taxon>Cyanobacteriota</taxon>
        <taxon>Cyanophyceae</taxon>
        <taxon>Gloeobacterales</taxon>
        <taxon>Gloeobacteraceae</taxon>
        <taxon>Gloeobacter</taxon>
        <taxon>Gloeobacter morelensis</taxon>
    </lineage>
</organism>
<proteinExistence type="predicted"/>
<sequence>MAIHVSGLFVYPVKSCRGIALEAAELGTRGIRFDREWMVVNERGTFVSQRSYARLALVETALTEARLRLSAPGMESIEVPLAPQPGAAAAVTVWGDRCAAVDQGEEAARWFGALLQTPCRLVRMDPDWVRPVNPRYAPPGSQVGFADGYPLLALSEASLADLNARLVQPLPMDRFRPNLVVSGCEPYAEDTWPAVRVGEVILRAAKPCVRCKITTIDQQTARPMGEEPLRTLATYRQIDKGQIFGQNMVHTSPGRLALGDAVEMVALAGPV</sequence>
<dbReference type="EMBL" id="CP063845">
    <property type="protein sequence ID" value="UFP92971.1"/>
    <property type="molecule type" value="Genomic_DNA"/>
</dbReference>
<dbReference type="SUPFAM" id="SSF141673">
    <property type="entry name" value="MOSC N-terminal domain-like"/>
    <property type="match status" value="1"/>
</dbReference>